<reference evidence="10 11" key="1">
    <citation type="submission" date="2023-08" db="EMBL/GenBank/DDBJ databases">
        <authorList>
            <person name="Roldan D.M."/>
            <person name="Menes R.J."/>
        </authorList>
    </citation>
    <scope>NUCLEOTIDE SEQUENCE [LARGE SCALE GENOMIC DNA]</scope>
    <source>
        <strain evidence="10 11">CCM 2812</strain>
    </source>
</reference>
<dbReference type="InterPro" id="IPR025857">
    <property type="entry name" value="MacB_PCD"/>
</dbReference>
<dbReference type="PANTHER" id="PTHR30489">
    <property type="entry name" value="LIPOPROTEIN-RELEASING SYSTEM TRANSMEMBRANE PROTEIN LOLE"/>
    <property type="match status" value="1"/>
</dbReference>
<gene>
    <name evidence="10" type="ORF">Q8X39_11515</name>
</gene>
<evidence type="ECO:0000256" key="6">
    <source>
        <dbReference type="ARBA" id="ARBA00023136"/>
    </source>
</evidence>
<dbReference type="RefSeq" id="WP_305749812.1">
    <property type="nucleotide sequence ID" value="NZ_JAUZEE010000005.1"/>
</dbReference>
<dbReference type="Pfam" id="PF12704">
    <property type="entry name" value="MacB_PCD"/>
    <property type="match status" value="1"/>
</dbReference>
<name>A0ABT9G457_LEPDI</name>
<organism evidence="10 11">
    <name type="scientific">Leptothrix discophora</name>
    <dbReference type="NCBI Taxonomy" id="89"/>
    <lineage>
        <taxon>Bacteria</taxon>
        <taxon>Pseudomonadati</taxon>
        <taxon>Pseudomonadota</taxon>
        <taxon>Betaproteobacteria</taxon>
        <taxon>Burkholderiales</taxon>
        <taxon>Sphaerotilaceae</taxon>
        <taxon>Leptothrix</taxon>
    </lineage>
</organism>
<dbReference type="InterPro" id="IPR003838">
    <property type="entry name" value="ABC3_permease_C"/>
</dbReference>
<dbReference type="Proteomes" id="UP001235760">
    <property type="component" value="Unassembled WGS sequence"/>
</dbReference>
<evidence type="ECO:0000313" key="10">
    <source>
        <dbReference type="EMBL" id="MDP4301266.1"/>
    </source>
</evidence>
<keyword evidence="6 7" id="KW-0472">Membrane</keyword>
<accession>A0ABT9G457</accession>
<evidence type="ECO:0000256" key="7">
    <source>
        <dbReference type="SAM" id="Phobius"/>
    </source>
</evidence>
<dbReference type="InterPro" id="IPR051447">
    <property type="entry name" value="Lipoprotein-release_system"/>
</dbReference>
<dbReference type="EMBL" id="JAUZEE010000005">
    <property type="protein sequence ID" value="MDP4301266.1"/>
    <property type="molecule type" value="Genomic_DNA"/>
</dbReference>
<evidence type="ECO:0000256" key="1">
    <source>
        <dbReference type="ARBA" id="ARBA00004651"/>
    </source>
</evidence>
<evidence type="ECO:0000256" key="3">
    <source>
        <dbReference type="ARBA" id="ARBA00022475"/>
    </source>
</evidence>
<feature type="domain" description="ABC3 transporter permease C-terminal" evidence="8">
    <location>
        <begin position="283"/>
        <end position="405"/>
    </location>
</feature>
<protein>
    <submittedName>
        <fullName evidence="10">ABC transporter permease</fullName>
    </submittedName>
</protein>
<evidence type="ECO:0000256" key="4">
    <source>
        <dbReference type="ARBA" id="ARBA00022692"/>
    </source>
</evidence>
<dbReference type="Pfam" id="PF02687">
    <property type="entry name" value="FtsX"/>
    <property type="match status" value="1"/>
</dbReference>
<feature type="transmembrane region" description="Helical" evidence="7">
    <location>
        <begin position="279"/>
        <end position="305"/>
    </location>
</feature>
<evidence type="ECO:0000256" key="2">
    <source>
        <dbReference type="ARBA" id="ARBA00005236"/>
    </source>
</evidence>
<comment type="subcellular location">
    <subcellularLocation>
        <location evidence="1">Cell membrane</location>
        <topology evidence="1">Multi-pass membrane protein</topology>
    </subcellularLocation>
</comment>
<keyword evidence="5 7" id="KW-1133">Transmembrane helix</keyword>
<dbReference type="PANTHER" id="PTHR30489:SF0">
    <property type="entry name" value="LIPOPROTEIN-RELEASING SYSTEM TRANSMEMBRANE PROTEIN LOLE"/>
    <property type="match status" value="1"/>
</dbReference>
<comment type="similarity">
    <text evidence="2">Belongs to the ABC-4 integral membrane protein family. LolC/E subfamily.</text>
</comment>
<proteinExistence type="inferred from homology"/>
<feature type="transmembrane region" description="Helical" evidence="7">
    <location>
        <begin position="20"/>
        <end position="40"/>
    </location>
</feature>
<sequence length="414" mass="44411">MAIALDIALAHLTSRRRQTLVSLTGVVLGVAFFLAVSSLMRGSEADFLSRLVDNSPHITVYDEFRSAPVQPAELAFPDAAVSIAHVKPQRETRGIRGWRERLAQVESLPGVRVAPVLSGSAVLTFAGRQQGVSLSGVVPTRMKDVSTIEQKMRVGSLDALSADSNGVIVGQGLIDKFGLRLGSAISVAGADGQARTLRVVGIFRTGNAGYDEGQAFVLLKRAQSLLGRENRVNRFVIQLDDAYRARDVALAIEAATGYKSVSWIEASEDFLSLLLVRNIIMYSVVAAILVVASFGIYNTISTIVMEKTRDIAIMKSMGFHARDIRHIFLLEGVIVGLLGSAAGVLLGVGLMRLLGIVEIKPPGVQETVRLPLWWGADQFMLAAAFALVSCVAASYLPARRAGRVHPVDILRGAA</sequence>
<keyword evidence="3" id="KW-1003">Cell membrane</keyword>
<keyword evidence="4 7" id="KW-0812">Transmembrane</keyword>
<evidence type="ECO:0000313" key="11">
    <source>
        <dbReference type="Proteomes" id="UP001235760"/>
    </source>
</evidence>
<feature type="domain" description="MacB-like periplasmic core" evidence="9">
    <location>
        <begin position="19"/>
        <end position="254"/>
    </location>
</feature>
<evidence type="ECO:0000256" key="5">
    <source>
        <dbReference type="ARBA" id="ARBA00022989"/>
    </source>
</evidence>
<evidence type="ECO:0000259" key="9">
    <source>
        <dbReference type="Pfam" id="PF12704"/>
    </source>
</evidence>
<keyword evidence="11" id="KW-1185">Reference proteome</keyword>
<comment type="caution">
    <text evidence="10">The sequence shown here is derived from an EMBL/GenBank/DDBJ whole genome shotgun (WGS) entry which is preliminary data.</text>
</comment>
<evidence type="ECO:0000259" key="8">
    <source>
        <dbReference type="Pfam" id="PF02687"/>
    </source>
</evidence>
<feature type="transmembrane region" description="Helical" evidence="7">
    <location>
        <begin position="326"/>
        <end position="351"/>
    </location>
</feature>
<feature type="transmembrane region" description="Helical" evidence="7">
    <location>
        <begin position="371"/>
        <end position="396"/>
    </location>
</feature>